<evidence type="ECO:0000313" key="4">
    <source>
        <dbReference type="EMBL" id="VEB94287.1"/>
    </source>
</evidence>
<protein>
    <submittedName>
        <fullName evidence="4">Arginine ABC transporter substrate-binding protein</fullName>
    </submittedName>
</protein>
<reference evidence="4 5" key="1">
    <citation type="submission" date="2018-12" db="EMBL/GenBank/DDBJ databases">
        <authorList>
            <consortium name="Pathogen Informatics"/>
        </authorList>
    </citation>
    <scope>NUCLEOTIDE SEQUENCE [LARGE SCALE GENOMIC DNA]</scope>
    <source>
        <strain evidence="4 5">NCTC11075</strain>
    </source>
</reference>
<dbReference type="PANTHER" id="PTHR35936:SF20">
    <property type="entry name" value="ABC TRANSPORTER ARGININE-BINDING PROTEIN 2-RELATED"/>
    <property type="match status" value="1"/>
</dbReference>
<feature type="domain" description="Solute-binding protein family 3/N-terminal" evidence="3">
    <location>
        <begin position="33"/>
        <end position="92"/>
    </location>
</feature>
<dbReference type="Proteomes" id="UP000270272">
    <property type="component" value="Chromosome"/>
</dbReference>
<dbReference type="EMBL" id="LR134204">
    <property type="protein sequence ID" value="VEB94287.1"/>
    <property type="molecule type" value="Genomic_DNA"/>
</dbReference>
<evidence type="ECO:0000259" key="3">
    <source>
        <dbReference type="Pfam" id="PF00497"/>
    </source>
</evidence>
<organism evidence="4 5">
    <name type="scientific">Citrobacter koseri</name>
    <name type="common">Citrobacter diversus</name>
    <dbReference type="NCBI Taxonomy" id="545"/>
    <lineage>
        <taxon>Bacteria</taxon>
        <taxon>Pseudomonadati</taxon>
        <taxon>Pseudomonadota</taxon>
        <taxon>Gammaproteobacteria</taxon>
        <taxon>Enterobacterales</taxon>
        <taxon>Enterobacteriaceae</taxon>
        <taxon>Citrobacter</taxon>
    </lineage>
</organism>
<dbReference type="AlphaFoldDB" id="A0A447UUA6"/>
<accession>A0A447UUA6</accession>
<dbReference type="Pfam" id="PF00497">
    <property type="entry name" value="SBP_bac_3"/>
    <property type="match status" value="1"/>
</dbReference>
<dbReference type="PANTHER" id="PTHR35936">
    <property type="entry name" value="MEMBRANE-BOUND LYTIC MUREIN TRANSGLYCOSYLASE F"/>
    <property type="match status" value="1"/>
</dbReference>
<gene>
    <name evidence="4" type="primary">artI_1</name>
    <name evidence="4" type="ORF">NCTC11075_05204</name>
</gene>
<evidence type="ECO:0000256" key="1">
    <source>
        <dbReference type="ARBA" id="ARBA00010333"/>
    </source>
</evidence>
<dbReference type="SUPFAM" id="SSF53850">
    <property type="entry name" value="Periplasmic binding protein-like II"/>
    <property type="match status" value="1"/>
</dbReference>
<dbReference type="InterPro" id="IPR001638">
    <property type="entry name" value="Solute-binding_3/MltF_N"/>
</dbReference>
<dbReference type="Gene3D" id="3.40.190.10">
    <property type="entry name" value="Periplasmic binding protein-like II"/>
    <property type="match status" value="2"/>
</dbReference>
<evidence type="ECO:0000313" key="5">
    <source>
        <dbReference type="Proteomes" id="UP000270272"/>
    </source>
</evidence>
<evidence type="ECO:0000256" key="2">
    <source>
        <dbReference type="ARBA" id="ARBA00022729"/>
    </source>
</evidence>
<sequence>MPYDSYQNAKLDLQNGRIDGVFGDTAVVTEWLKDNPKLAPVGDKVTDKDYFGTGLGIAVRQGNTELQQKFNTALEKVKQDGTYETIYNKWFQK</sequence>
<keyword evidence="2" id="KW-0732">Signal</keyword>
<name>A0A447UUA6_CITKO</name>
<comment type="similarity">
    <text evidence="1">Belongs to the bacterial solute-binding protein 3 family.</text>
</comment>
<proteinExistence type="inferred from homology"/>